<name>A0A822N0T2_9VIBR</name>
<dbReference type="Proteomes" id="UP000049077">
    <property type="component" value="Unassembled WGS sequence"/>
</dbReference>
<evidence type="ECO:0000313" key="1">
    <source>
        <dbReference type="EMBL" id="CDT35978.1"/>
    </source>
</evidence>
<gene>
    <name evidence="2" type="ORF">VCR4J5_240116</name>
    <name evidence="1" type="ORF">VCR5J5_250140</name>
</gene>
<dbReference type="AlphaFoldDB" id="A0A822N0T2"/>
<comment type="caution">
    <text evidence="1">The sequence shown here is derived from an EMBL/GenBank/DDBJ whole genome shotgun (WGS) entry which is preliminary data.</text>
</comment>
<sequence length="56" mass="6352">MGKAEIRDENREIPDISYLDSGMTNFKTTISERHSLQRGTSVIGNLLVEELFILVN</sequence>
<evidence type="ECO:0000313" key="4">
    <source>
        <dbReference type="Proteomes" id="UP000049495"/>
    </source>
</evidence>
<dbReference type="EMBL" id="CCJV01000084">
    <property type="protein sequence ID" value="CDT35978.1"/>
    <property type="molecule type" value="Genomic_DNA"/>
</dbReference>
<evidence type="ECO:0000313" key="2">
    <source>
        <dbReference type="EMBL" id="CDT41983.1"/>
    </source>
</evidence>
<organism evidence="1 4">
    <name type="scientific">Vibrio crassostreae</name>
    <dbReference type="NCBI Taxonomy" id="246167"/>
    <lineage>
        <taxon>Bacteria</taxon>
        <taxon>Pseudomonadati</taxon>
        <taxon>Pseudomonadota</taxon>
        <taxon>Gammaproteobacteria</taxon>
        <taxon>Vibrionales</taxon>
        <taxon>Vibrionaceae</taxon>
        <taxon>Vibrio</taxon>
    </lineage>
</organism>
<reference evidence="1 3" key="2">
    <citation type="submission" date="2014-06" db="EMBL/GenBank/DDBJ databases">
        <authorList>
            <person name="Le Roux F."/>
        </authorList>
    </citation>
    <scope>NUCLEOTIDE SEQUENCE</scope>
    <source>
        <strain evidence="2 3">J5-4</strain>
        <strain evidence="1">J5-5</strain>
    </source>
</reference>
<proteinExistence type="predicted"/>
<reference evidence="4" key="1">
    <citation type="submission" date="2014-06" db="EMBL/GenBank/DDBJ databases">
        <authorList>
            <person name="Le Roux Frederique"/>
        </authorList>
    </citation>
    <scope>NUCLEOTIDE SEQUENCE [LARGE SCALE GENOMIC DNA]</scope>
    <source>
        <strain evidence="4">J5-5</strain>
    </source>
</reference>
<evidence type="ECO:0000313" key="3">
    <source>
        <dbReference type="Proteomes" id="UP000049077"/>
    </source>
</evidence>
<accession>A0A822N0T2</accession>
<protein>
    <submittedName>
        <fullName evidence="1">Uncharacterized protein</fullName>
    </submittedName>
</protein>
<dbReference type="Proteomes" id="UP000049495">
    <property type="component" value="Unassembled WGS sequence"/>
</dbReference>
<dbReference type="EMBL" id="CCJX01000107">
    <property type="protein sequence ID" value="CDT41983.1"/>
    <property type="molecule type" value="Genomic_DNA"/>
</dbReference>
<keyword evidence="3" id="KW-1185">Reference proteome</keyword>